<accession>A0A835LM62</accession>
<comment type="similarity">
    <text evidence="2">Belongs to the OB-RGRP/VPS55 family.</text>
</comment>
<dbReference type="Proteomes" id="UP000631114">
    <property type="component" value="Unassembled WGS sequence"/>
</dbReference>
<comment type="subcellular location">
    <subcellularLocation>
        <location evidence="1">Membrane</location>
        <topology evidence="1">Multi-pass membrane protein</topology>
    </subcellularLocation>
</comment>
<gene>
    <name evidence="7" type="ORF">IFM89_014546</name>
</gene>
<dbReference type="AlphaFoldDB" id="A0A835LM62"/>
<evidence type="ECO:0000256" key="6">
    <source>
        <dbReference type="SAM" id="Phobius"/>
    </source>
</evidence>
<dbReference type="InterPro" id="IPR007262">
    <property type="entry name" value="Vps55/LEPROT"/>
</dbReference>
<comment type="caution">
    <text evidence="7">The sequence shown here is derived from an EMBL/GenBank/DDBJ whole genome shotgun (WGS) entry which is preliminary data.</text>
</comment>
<evidence type="ECO:0000256" key="1">
    <source>
        <dbReference type="ARBA" id="ARBA00004141"/>
    </source>
</evidence>
<evidence type="ECO:0000256" key="3">
    <source>
        <dbReference type="ARBA" id="ARBA00022692"/>
    </source>
</evidence>
<keyword evidence="8" id="KW-1185">Reference proteome</keyword>
<keyword evidence="4 6" id="KW-1133">Transmembrane helix</keyword>
<dbReference type="EMBL" id="JADFTS010000008">
    <property type="protein sequence ID" value="KAF9592376.1"/>
    <property type="molecule type" value="Genomic_DNA"/>
</dbReference>
<dbReference type="Pfam" id="PF04133">
    <property type="entry name" value="Vps55"/>
    <property type="match status" value="1"/>
</dbReference>
<evidence type="ECO:0000256" key="4">
    <source>
        <dbReference type="ARBA" id="ARBA00022989"/>
    </source>
</evidence>
<reference evidence="7 8" key="1">
    <citation type="submission" date="2020-10" db="EMBL/GenBank/DDBJ databases">
        <title>The Coptis chinensis genome and diversification of protoberbering-type alkaloids.</title>
        <authorList>
            <person name="Wang B."/>
            <person name="Shu S."/>
            <person name="Song C."/>
            <person name="Liu Y."/>
        </authorList>
    </citation>
    <scope>NUCLEOTIDE SEQUENCE [LARGE SCALE GENOMIC DNA]</scope>
    <source>
        <strain evidence="7">HL-2020</strain>
        <tissue evidence="7">Leaf</tissue>
    </source>
</reference>
<dbReference type="GO" id="GO:0016020">
    <property type="term" value="C:membrane"/>
    <property type="evidence" value="ECO:0007669"/>
    <property type="project" value="UniProtKB-SubCell"/>
</dbReference>
<evidence type="ECO:0000256" key="5">
    <source>
        <dbReference type="ARBA" id="ARBA00023136"/>
    </source>
</evidence>
<evidence type="ECO:0000256" key="2">
    <source>
        <dbReference type="ARBA" id="ARBA00005645"/>
    </source>
</evidence>
<keyword evidence="5 6" id="KW-0472">Membrane</keyword>
<protein>
    <submittedName>
        <fullName evidence="7">Uncharacterized protein</fullName>
    </submittedName>
</protein>
<evidence type="ECO:0000313" key="7">
    <source>
        <dbReference type="EMBL" id="KAF9592376.1"/>
    </source>
</evidence>
<feature type="transmembrane region" description="Helical" evidence="6">
    <location>
        <begin position="114"/>
        <end position="135"/>
    </location>
</feature>
<organism evidence="7 8">
    <name type="scientific">Coptis chinensis</name>
    <dbReference type="NCBI Taxonomy" id="261450"/>
    <lineage>
        <taxon>Eukaryota</taxon>
        <taxon>Viridiplantae</taxon>
        <taxon>Streptophyta</taxon>
        <taxon>Embryophyta</taxon>
        <taxon>Tracheophyta</taxon>
        <taxon>Spermatophyta</taxon>
        <taxon>Magnoliopsida</taxon>
        <taxon>Ranunculales</taxon>
        <taxon>Ranunculaceae</taxon>
        <taxon>Coptidoideae</taxon>
        <taxon>Coptis</taxon>
    </lineage>
</organism>
<name>A0A835LM62_9MAGN</name>
<sequence length="347" mass="38540">MTVTEPRRSSRIAELPTPVYEEKTRAKLATGVYEEDPTVIEESPTREYSEESRVNHVIETAEDSRVNPVMERAEDLKSKLETNDPVILDRRNLALKLMADVPHYLIACLHTGRLALLAILVSAGIVLQILACALYNNWWPMLTGTNIYMLSLGDFWSSSTIDLYLHRRREVPFLVLEGECLFLSRLSIPFLPLLLHKSSGLSQEEMTVACRLISNILGSGNPFSHRENSILPVSGQSSKLVSAALRDVNTKEQDAVFPPRHNTKEALTEVDKLEVTLELLADKEDFGTPMPSTINLSIFGSDPPLPTDSNGGVLLLDSSWNAAENRFRVASNACFDCQSLDWASSVG</sequence>
<evidence type="ECO:0000313" key="8">
    <source>
        <dbReference type="Proteomes" id="UP000631114"/>
    </source>
</evidence>
<proteinExistence type="inferred from homology"/>
<keyword evidence="3 6" id="KW-0812">Transmembrane</keyword>